<proteinExistence type="predicted"/>
<sequence>MPICDRKDPQCLAKKKYGPWLNASVPRSHTFKERRRDKKQCDQIISYSKAKVDRNFDTIDWGSDGESRPHFKELRKWDEEQELLRNNTIANHKSRLTQKGGKNLDVSQMNLQVITTSAIEGKSAMKIVFQNRSQQKLIHDGSTNSKTLTTLKEPH</sequence>
<dbReference type="AlphaFoldDB" id="A0A2P5ER35"/>
<dbReference type="OrthoDB" id="1701901at2759"/>
<organism evidence="1 2">
    <name type="scientific">Trema orientale</name>
    <name type="common">Charcoal tree</name>
    <name type="synonym">Celtis orientalis</name>
    <dbReference type="NCBI Taxonomy" id="63057"/>
    <lineage>
        <taxon>Eukaryota</taxon>
        <taxon>Viridiplantae</taxon>
        <taxon>Streptophyta</taxon>
        <taxon>Embryophyta</taxon>
        <taxon>Tracheophyta</taxon>
        <taxon>Spermatophyta</taxon>
        <taxon>Magnoliopsida</taxon>
        <taxon>eudicotyledons</taxon>
        <taxon>Gunneridae</taxon>
        <taxon>Pentapetalae</taxon>
        <taxon>rosids</taxon>
        <taxon>fabids</taxon>
        <taxon>Rosales</taxon>
        <taxon>Cannabaceae</taxon>
        <taxon>Trema</taxon>
    </lineage>
</organism>
<evidence type="ECO:0000313" key="2">
    <source>
        <dbReference type="Proteomes" id="UP000237000"/>
    </source>
</evidence>
<dbReference type="Proteomes" id="UP000237000">
    <property type="component" value="Unassembled WGS sequence"/>
</dbReference>
<reference evidence="2" key="1">
    <citation type="submission" date="2016-06" db="EMBL/GenBank/DDBJ databases">
        <title>Parallel loss of symbiosis genes in relatives of nitrogen-fixing non-legume Parasponia.</title>
        <authorList>
            <person name="Van Velzen R."/>
            <person name="Holmer R."/>
            <person name="Bu F."/>
            <person name="Rutten L."/>
            <person name="Van Zeijl A."/>
            <person name="Liu W."/>
            <person name="Santuari L."/>
            <person name="Cao Q."/>
            <person name="Sharma T."/>
            <person name="Shen D."/>
            <person name="Roswanjaya Y."/>
            <person name="Wardhani T."/>
            <person name="Kalhor M.S."/>
            <person name="Jansen J."/>
            <person name="Van den Hoogen J."/>
            <person name="Gungor B."/>
            <person name="Hartog M."/>
            <person name="Hontelez J."/>
            <person name="Verver J."/>
            <person name="Yang W.-C."/>
            <person name="Schijlen E."/>
            <person name="Repin R."/>
            <person name="Schilthuizen M."/>
            <person name="Schranz E."/>
            <person name="Heidstra R."/>
            <person name="Miyata K."/>
            <person name="Fedorova E."/>
            <person name="Kohlen W."/>
            <person name="Bisseling T."/>
            <person name="Smit S."/>
            <person name="Geurts R."/>
        </authorList>
    </citation>
    <scope>NUCLEOTIDE SEQUENCE [LARGE SCALE GENOMIC DNA]</scope>
    <source>
        <strain evidence="2">cv. RG33-2</strain>
    </source>
</reference>
<dbReference type="InParanoid" id="A0A2P5ER35"/>
<dbReference type="EMBL" id="JXTC01000111">
    <property type="protein sequence ID" value="PON87935.1"/>
    <property type="molecule type" value="Genomic_DNA"/>
</dbReference>
<keyword evidence="2" id="KW-1185">Reference proteome</keyword>
<gene>
    <name evidence="1" type="ORF">TorRG33x02_163140</name>
</gene>
<comment type="caution">
    <text evidence="1">The sequence shown here is derived from an EMBL/GenBank/DDBJ whole genome shotgun (WGS) entry which is preliminary data.</text>
</comment>
<name>A0A2P5ER35_TREOI</name>
<evidence type="ECO:0000313" key="1">
    <source>
        <dbReference type="EMBL" id="PON87935.1"/>
    </source>
</evidence>
<protein>
    <submittedName>
        <fullName evidence="1">Uncharacterized protein</fullName>
    </submittedName>
</protein>
<accession>A0A2P5ER35</accession>